<dbReference type="Pfam" id="PF04928">
    <property type="entry name" value="PAP_central"/>
    <property type="match status" value="1"/>
</dbReference>
<evidence type="ECO:0000256" key="1">
    <source>
        <dbReference type="ARBA" id="ARBA00001936"/>
    </source>
</evidence>
<evidence type="ECO:0000256" key="12">
    <source>
        <dbReference type="ARBA" id="ARBA00023242"/>
    </source>
</evidence>
<evidence type="ECO:0000256" key="5">
    <source>
        <dbReference type="ARBA" id="ARBA00012388"/>
    </source>
</evidence>
<evidence type="ECO:0000256" key="7">
    <source>
        <dbReference type="ARBA" id="ARBA00022679"/>
    </source>
</evidence>
<dbReference type="SUPFAM" id="SSF55003">
    <property type="entry name" value="PAP/Archaeal CCA-adding enzyme, C-terminal domain"/>
    <property type="match status" value="1"/>
</dbReference>
<comment type="cofactor">
    <cofactor evidence="1">
        <name>Mn(2+)</name>
        <dbReference type="ChEBI" id="CHEBI:29035"/>
    </cofactor>
</comment>
<evidence type="ECO:0000256" key="9">
    <source>
        <dbReference type="ARBA" id="ARBA00022741"/>
    </source>
</evidence>
<keyword evidence="9" id="KW-0547">Nucleotide-binding</keyword>
<dbReference type="AlphaFoldDB" id="A0A448ZAL0"/>
<feature type="region of interest" description="Disordered" evidence="13">
    <location>
        <begin position="525"/>
        <end position="546"/>
    </location>
</feature>
<dbReference type="Proteomes" id="UP000291116">
    <property type="component" value="Unassembled WGS sequence"/>
</dbReference>
<dbReference type="Gene3D" id="1.10.1410.10">
    <property type="match status" value="1"/>
</dbReference>
<evidence type="ECO:0000259" key="15">
    <source>
        <dbReference type="Pfam" id="PF04928"/>
    </source>
</evidence>
<comment type="similarity">
    <text evidence="4">Belongs to the poly(A) polymerase family.</text>
</comment>
<feature type="domain" description="Poly(A) polymerase central" evidence="15">
    <location>
        <begin position="305"/>
        <end position="463"/>
    </location>
</feature>
<dbReference type="Gene3D" id="3.30.460.10">
    <property type="entry name" value="Beta Polymerase, domain 2"/>
    <property type="match status" value="1"/>
</dbReference>
<feature type="domain" description="Poly(A) polymerase nucleotidyltransferase" evidence="16">
    <location>
        <begin position="99"/>
        <end position="217"/>
    </location>
</feature>
<sequence length="833" mass="93079">MKNTSINAKKSKKYFNDNSNNKENGRRGRSQYTSRKMTSMVLSSYLRERGWSLGEDKNGSRSSSNNERVENDPTSTNGENQKGRASYTSSAAATTAILSRESESVRTQALKLLERTMCRWAASIEQNASAWQQPRVTLVTFGSYRLRAYRQDSDIDLLALCHPSCTREEFFSSLVEMMENEDAIDDVHPIASAYTPVLKFTIHNIHFDMLFGRASGKENVERLKRYQLISISPFVPMGPSMKRGRGVFGSNSTENSEGNTAANSLPEFFIEESFLLGMEDGSEVRSANGVRVTQFIMRYVPNQNHFRLVLCAVKEWASLHGIYSNILGFLGGVNWAIMVAFVCKRYPKQQPSTLLTTFFRIFATWNWPKPVLLEDVLNVSTSGPGCAETGSHTPLSVAGGGMKPWDPKTNPRDARHVMPVITPVYPRMNSTYNVGIPQQRRIQEELVRAAYLSQDETNWRALYSPSDFFERHGNFLQISIRAGKNTEDFTKWLRLCESRLRLLVGALDCPEMSVWPFAQVMKREYTPEEPSDTGNALPNADPSKSSSSSGLQEALFFIGLRFAPNVEIIDLKHHTSEFLINQINSWDGRKPDMDFMIHHVLQKDLPHDLISDYVVTKPSPFEIPNPMFRRTAVYNQNSNSYMTQNINNTDTDSNQIATTTTKAGPSGIPQVPREIRGASGGDNNSVARSTYSSIARSVNSSMPSEDGMETTVDGIELESRPQSPLGNLITVEGGPHQAQQTYRSNTDGQTKERPTSTEHRDGSKHTPHQAQLYEFLTGKIDDLVPGNRSNSAAIAPSEVCTDSQSDQSSTRSPIKKRPRNRSGSNASQQSDNA</sequence>
<feature type="domain" description="Poly(A) polymerase RNA-binding" evidence="14">
    <location>
        <begin position="467"/>
        <end position="611"/>
    </location>
</feature>
<evidence type="ECO:0000256" key="11">
    <source>
        <dbReference type="ARBA" id="ARBA00022842"/>
    </source>
</evidence>
<keyword evidence="10" id="KW-0067">ATP-binding</keyword>
<dbReference type="PANTHER" id="PTHR10682:SF10">
    <property type="entry name" value="POLYNUCLEOTIDE ADENYLYLTRANSFERASE"/>
    <property type="match status" value="1"/>
</dbReference>
<evidence type="ECO:0000313" key="18">
    <source>
        <dbReference type="Proteomes" id="UP000291116"/>
    </source>
</evidence>
<keyword evidence="18" id="KW-1185">Reference proteome</keyword>
<protein>
    <recommendedName>
        <fullName evidence="5">polynucleotide adenylyltransferase</fullName>
        <ecNumber evidence="5">2.7.7.19</ecNumber>
    </recommendedName>
</protein>
<dbReference type="InterPro" id="IPR043519">
    <property type="entry name" value="NT_sf"/>
</dbReference>
<keyword evidence="6" id="KW-0507">mRNA processing</keyword>
<keyword evidence="7" id="KW-0808">Transferase</keyword>
<feature type="compositionally biased region" description="Low complexity" evidence="13">
    <location>
        <begin position="801"/>
        <end position="810"/>
    </location>
</feature>
<organism evidence="17 18">
    <name type="scientific">Pseudo-nitzschia multistriata</name>
    <dbReference type="NCBI Taxonomy" id="183589"/>
    <lineage>
        <taxon>Eukaryota</taxon>
        <taxon>Sar</taxon>
        <taxon>Stramenopiles</taxon>
        <taxon>Ochrophyta</taxon>
        <taxon>Bacillariophyta</taxon>
        <taxon>Bacillariophyceae</taxon>
        <taxon>Bacillariophycidae</taxon>
        <taxon>Bacillariales</taxon>
        <taxon>Bacillariaceae</taxon>
        <taxon>Pseudo-nitzschia</taxon>
    </lineage>
</organism>
<feature type="compositionally biased region" description="Polar residues" evidence="13">
    <location>
        <begin position="737"/>
        <end position="748"/>
    </location>
</feature>
<dbReference type="Pfam" id="PF20750">
    <property type="entry name" value="PAP_NTPase"/>
    <property type="match status" value="1"/>
</dbReference>
<evidence type="ECO:0000256" key="3">
    <source>
        <dbReference type="ARBA" id="ARBA00004123"/>
    </source>
</evidence>
<feature type="region of interest" description="Disordered" evidence="13">
    <location>
        <begin position="52"/>
        <end position="89"/>
    </location>
</feature>
<accession>A0A448ZAL0</accession>
<dbReference type="EC" id="2.7.7.19" evidence="5"/>
<name>A0A448ZAL0_9STRA</name>
<dbReference type="CDD" id="cd05402">
    <property type="entry name" value="NT_PAP_TUTase"/>
    <property type="match status" value="1"/>
</dbReference>
<feature type="region of interest" description="Disordered" evidence="13">
    <location>
        <begin position="718"/>
        <end position="768"/>
    </location>
</feature>
<evidence type="ECO:0000259" key="16">
    <source>
        <dbReference type="Pfam" id="PF20750"/>
    </source>
</evidence>
<evidence type="ECO:0000259" key="14">
    <source>
        <dbReference type="Pfam" id="PF04926"/>
    </source>
</evidence>
<feature type="region of interest" description="Disordered" evidence="13">
    <location>
        <begin position="781"/>
        <end position="833"/>
    </location>
</feature>
<dbReference type="SUPFAM" id="SSF81631">
    <property type="entry name" value="PAP/OAS1 substrate-binding domain"/>
    <property type="match status" value="1"/>
</dbReference>
<dbReference type="GO" id="GO:0046872">
    <property type="term" value="F:metal ion binding"/>
    <property type="evidence" value="ECO:0007669"/>
    <property type="project" value="UniProtKB-KW"/>
</dbReference>
<dbReference type="GO" id="GO:0005524">
    <property type="term" value="F:ATP binding"/>
    <property type="evidence" value="ECO:0007669"/>
    <property type="project" value="UniProtKB-KW"/>
</dbReference>
<dbReference type="PANTHER" id="PTHR10682">
    <property type="entry name" value="POLY A POLYMERASE"/>
    <property type="match status" value="1"/>
</dbReference>
<feature type="region of interest" description="Disordered" evidence="13">
    <location>
        <begin position="647"/>
        <end position="687"/>
    </location>
</feature>
<dbReference type="GO" id="GO:1990817">
    <property type="term" value="F:poly(A) RNA polymerase activity"/>
    <property type="evidence" value="ECO:0007669"/>
    <property type="project" value="UniProtKB-EC"/>
</dbReference>
<keyword evidence="8" id="KW-0479">Metal-binding</keyword>
<dbReference type="InterPro" id="IPR048840">
    <property type="entry name" value="PolA_pol_NTPase"/>
</dbReference>
<dbReference type="GO" id="GO:0003723">
    <property type="term" value="F:RNA binding"/>
    <property type="evidence" value="ECO:0007669"/>
    <property type="project" value="InterPro"/>
</dbReference>
<feature type="compositionally biased region" description="Polar residues" evidence="13">
    <location>
        <begin position="647"/>
        <end position="663"/>
    </location>
</feature>
<feature type="region of interest" description="Disordered" evidence="13">
    <location>
        <begin position="1"/>
        <end position="38"/>
    </location>
</feature>
<dbReference type="OrthoDB" id="412748at2759"/>
<dbReference type="EMBL" id="CAACVS010000204">
    <property type="protein sequence ID" value="VEU39102.1"/>
    <property type="molecule type" value="Genomic_DNA"/>
</dbReference>
<keyword evidence="11" id="KW-0460">Magnesium</keyword>
<dbReference type="SUPFAM" id="SSF81301">
    <property type="entry name" value="Nucleotidyltransferase"/>
    <property type="match status" value="1"/>
</dbReference>
<dbReference type="GO" id="GO:0031123">
    <property type="term" value="P:RNA 3'-end processing"/>
    <property type="evidence" value="ECO:0007669"/>
    <property type="project" value="InterPro"/>
</dbReference>
<dbReference type="FunFam" id="1.10.1410.10:FF:000001">
    <property type="entry name" value="Putative poly(A) polymerase gamma"/>
    <property type="match status" value="1"/>
</dbReference>
<evidence type="ECO:0000256" key="2">
    <source>
        <dbReference type="ARBA" id="ARBA00001946"/>
    </source>
</evidence>
<feature type="compositionally biased region" description="Basic and acidic residues" evidence="13">
    <location>
        <begin position="749"/>
        <end position="764"/>
    </location>
</feature>
<proteinExistence type="inferred from homology"/>
<gene>
    <name evidence="17" type="ORF">PSNMU_V1.4_AUG-EV-PASAV3_0058940</name>
</gene>
<comment type="subcellular location">
    <subcellularLocation>
        <location evidence="3">Nucleus</location>
    </subcellularLocation>
</comment>
<evidence type="ECO:0000256" key="4">
    <source>
        <dbReference type="ARBA" id="ARBA00010912"/>
    </source>
</evidence>
<comment type="cofactor">
    <cofactor evidence="2">
        <name>Mg(2+)</name>
        <dbReference type="ChEBI" id="CHEBI:18420"/>
    </cofactor>
</comment>
<evidence type="ECO:0000256" key="6">
    <source>
        <dbReference type="ARBA" id="ARBA00022664"/>
    </source>
</evidence>
<evidence type="ECO:0000256" key="8">
    <source>
        <dbReference type="ARBA" id="ARBA00022723"/>
    </source>
</evidence>
<dbReference type="Gene3D" id="3.30.70.590">
    <property type="entry name" value="Poly(A) polymerase predicted RNA binding domain"/>
    <property type="match status" value="1"/>
</dbReference>
<dbReference type="GO" id="GO:0006397">
    <property type="term" value="P:mRNA processing"/>
    <property type="evidence" value="ECO:0007669"/>
    <property type="project" value="UniProtKB-KW"/>
</dbReference>
<reference evidence="17 18" key="1">
    <citation type="submission" date="2019-01" db="EMBL/GenBank/DDBJ databases">
        <authorList>
            <person name="Ferrante I. M."/>
        </authorList>
    </citation>
    <scope>NUCLEOTIDE SEQUENCE [LARGE SCALE GENOMIC DNA]</scope>
    <source>
        <strain evidence="17 18">B856</strain>
    </source>
</reference>
<evidence type="ECO:0000313" key="17">
    <source>
        <dbReference type="EMBL" id="VEU39102.1"/>
    </source>
</evidence>
<feature type="compositionally biased region" description="Polar residues" evidence="13">
    <location>
        <begin position="821"/>
        <end position="833"/>
    </location>
</feature>
<dbReference type="GO" id="GO:0005634">
    <property type="term" value="C:nucleus"/>
    <property type="evidence" value="ECO:0007669"/>
    <property type="project" value="UniProtKB-SubCell"/>
</dbReference>
<keyword evidence="12" id="KW-0539">Nucleus</keyword>
<dbReference type="InterPro" id="IPR011068">
    <property type="entry name" value="NuclTrfase_I-like_C"/>
</dbReference>
<dbReference type="InterPro" id="IPR007010">
    <property type="entry name" value="PolA_pol_RNA-bd_dom"/>
</dbReference>
<dbReference type="Pfam" id="PF04926">
    <property type="entry name" value="PAP_RNA-bind"/>
    <property type="match status" value="1"/>
</dbReference>
<evidence type="ECO:0000256" key="13">
    <source>
        <dbReference type="SAM" id="MobiDB-lite"/>
    </source>
</evidence>
<evidence type="ECO:0000256" key="10">
    <source>
        <dbReference type="ARBA" id="ARBA00022840"/>
    </source>
</evidence>
<dbReference type="InterPro" id="IPR007012">
    <property type="entry name" value="PolA_pol_cen_dom"/>
</dbReference>